<evidence type="ECO:0000256" key="1">
    <source>
        <dbReference type="SAM" id="MobiDB-lite"/>
    </source>
</evidence>
<organism evidence="2 3">
    <name type="scientific">Anthostomella pinea</name>
    <dbReference type="NCBI Taxonomy" id="933095"/>
    <lineage>
        <taxon>Eukaryota</taxon>
        <taxon>Fungi</taxon>
        <taxon>Dikarya</taxon>
        <taxon>Ascomycota</taxon>
        <taxon>Pezizomycotina</taxon>
        <taxon>Sordariomycetes</taxon>
        <taxon>Xylariomycetidae</taxon>
        <taxon>Xylariales</taxon>
        <taxon>Xylariaceae</taxon>
        <taxon>Anthostomella</taxon>
    </lineage>
</organism>
<dbReference type="Proteomes" id="UP001295740">
    <property type="component" value="Unassembled WGS sequence"/>
</dbReference>
<accession>A0AAI8VNY0</accession>
<dbReference type="EMBL" id="CAUWAG010000011">
    <property type="protein sequence ID" value="CAJ2508405.1"/>
    <property type="molecule type" value="Genomic_DNA"/>
</dbReference>
<feature type="compositionally biased region" description="Polar residues" evidence="1">
    <location>
        <begin position="1"/>
        <end position="13"/>
    </location>
</feature>
<dbReference type="AlphaFoldDB" id="A0AAI8VNY0"/>
<sequence length="132" mass="14543">MDHSRSSNGSPSLPYNGRRYAVPAAARRARNASADNKAETSVDTRAPMAPIKTAPMAPTDSTAQVEHAGSLKKVITTRQFIFIRASSRRSPMTSKMGFSRELSRPKALIRQHHQVTPEWPLVAISKCSETHM</sequence>
<feature type="compositionally biased region" description="Low complexity" evidence="1">
    <location>
        <begin position="18"/>
        <end position="34"/>
    </location>
</feature>
<evidence type="ECO:0000313" key="3">
    <source>
        <dbReference type="Proteomes" id="UP001295740"/>
    </source>
</evidence>
<gene>
    <name evidence="2" type="ORF">KHLLAP_LOCUS8873</name>
</gene>
<keyword evidence="3" id="KW-1185">Reference proteome</keyword>
<reference evidence="2" key="1">
    <citation type="submission" date="2023-10" db="EMBL/GenBank/DDBJ databases">
        <authorList>
            <person name="Hackl T."/>
        </authorList>
    </citation>
    <scope>NUCLEOTIDE SEQUENCE</scope>
</reference>
<protein>
    <submittedName>
        <fullName evidence="2">Uu.00g134310.m01.CDS01</fullName>
    </submittedName>
</protein>
<evidence type="ECO:0000313" key="2">
    <source>
        <dbReference type="EMBL" id="CAJ2508405.1"/>
    </source>
</evidence>
<comment type="caution">
    <text evidence="2">The sequence shown here is derived from an EMBL/GenBank/DDBJ whole genome shotgun (WGS) entry which is preliminary data.</text>
</comment>
<name>A0AAI8VNY0_9PEZI</name>
<feature type="region of interest" description="Disordered" evidence="1">
    <location>
        <begin position="1"/>
        <end position="70"/>
    </location>
</feature>
<proteinExistence type="predicted"/>